<dbReference type="SUPFAM" id="SSF117892">
    <property type="entry name" value="Band 7/SPFH domain"/>
    <property type="match status" value="1"/>
</dbReference>
<evidence type="ECO:0000256" key="6">
    <source>
        <dbReference type="ARBA" id="ARBA00023136"/>
    </source>
</evidence>
<evidence type="ECO:0000313" key="10">
    <source>
        <dbReference type="Proteomes" id="UP000199412"/>
    </source>
</evidence>
<evidence type="ECO:0000259" key="8">
    <source>
        <dbReference type="SMART" id="SM00244"/>
    </source>
</evidence>
<evidence type="ECO:0000313" key="9">
    <source>
        <dbReference type="EMBL" id="SDE62979.1"/>
    </source>
</evidence>
<keyword evidence="10" id="KW-1185">Reference proteome</keyword>
<keyword evidence="4" id="KW-0812">Transmembrane</keyword>
<protein>
    <recommendedName>
        <fullName evidence="3">Protein QmcA</fullName>
    </recommendedName>
</protein>
<dbReference type="OrthoDB" id="9809197at2"/>
<organism evidence="9 10">
    <name type="scientific">Rhodospira trueperi</name>
    <dbReference type="NCBI Taxonomy" id="69960"/>
    <lineage>
        <taxon>Bacteria</taxon>
        <taxon>Pseudomonadati</taxon>
        <taxon>Pseudomonadota</taxon>
        <taxon>Alphaproteobacteria</taxon>
        <taxon>Rhodospirillales</taxon>
        <taxon>Rhodospirillaceae</taxon>
        <taxon>Rhodospira</taxon>
    </lineage>
</organism>
<evidence type="ECO:0000256" key="1">
    <source>
        <dbReference type="ARBA" id="ARBA00004167"/>
    </source>
</evidence>
<reference evidence="9 10" key="1">
    <citation type="submission" date="2016-10" db="EMBL/GenBank/DDBJ databases">
        <authorList>
            <person name="de Groot N.N."/>
        </authorList>
    </citation>
    <scope>NUCLEOTIDE SEQUENCE [LARGE SCALE GENOMIC DNA]</scope>
    <source>
        <strain evidence="9 10">ATCC 700224</strain>
    </source>
</reference>
<feature type="domain" description="Band 7" evidence="8">
    <location>
        <begin position="21"/>
        <end position="179"/>
    </location>
</feature>
<keyword evidence="9" id="KW-0378">Hydrolase</keyword>
<dbReference type="InterPro" id="IPR001972">
    <property type="entry name" value="Stomatin_HflK_fam"/>
</dbReference>
<evidence type="ECO:0000256" key="3">
    <source>
        <dbReference type="ARBA" id="ARBA00017055"/>
    </source>
</evidence>
<dbReference type="InterPro" id="IPR001107">
    <property type="entry name" value="Band_7"/>
</dbReference>
<feature type="compositionally biased region" description="Low complexity" evidence="7">
    <location>
        <begin position="329"/>
        <end position="342"/>
    </location>
</feature>
<dbReference type="CDD" id="cd08829">
    <property type="entry name" value="SPFH_paraslipin"/>
    <property type="match status" value="1"/>
</dbReference>
<gene>
    <name evidence="9" type="ORF">SAMN05421720_10966</name>
</gene>
<dbReference type="RefSeq" id="WP_092786787.1">
    <property type="nucleotide sequence ID" value="NZ_FNAP01000009.1"/>
</dbReference>
<dbReference type="InterPro" id="IPR018080">
    <property type="entry name" value="Band_7/stomatin-like_CS"/>
</dbReference>
<dbReference type="FunFam" id="3.30.479.30:FF:000004">
    <property type="entry name" value="Putative membrane protease family, stomatin"/>
    <property type="match status" value="1"/>
</dbReference>
<proteinExistence type="inferred from homology"/>
<keyword evidence="6" id="KW-0472">Membrane</keyword>
<feature type="compositionally biased region" description="Low complexity" evidence="7">
    <location>
        <begin position="308"/>
        <end position="319"/>
    </location>
</feature>
<keyword evidence="9" id="KW-0645">Protease</keyword>
<evidence type="ECO:0000256" key="7">
    <source>
        <dbReference type="SAM" id="MobiDB-lite"/>
    </source>
</evidence>
<dbReference type="GO" id="GO:0005886">
    <property type="term" value="C:plasma membrane"/>
    <property type="evidence" value="ECO:0007669"/>
    <property type="project" value="UniProtKB-ARBA"/>
</dbReference>
<dbReference type="EMBL" id="FNAP01000009">
    <property type="protein sequence ID" value="SDE62979.1"/>
    <property type="molecule type" value="Genomic_DNA"/>
</dbReference>
<dbReference type="Pfam" id="PF01145">
    <property type="entry name" value="Band_7"/>
    <property type="match status" value="1"/>
</dbReference>
<dbReference type="InterPro" id="IPR050710">
    <property type="entry name" value="Band7/mec-2_domain"/>
</dbReference>
<evidence type="ECO:0000256" key="5">
    <source>
        <dbReference type="ARBA" id="ARBA00022989"/>
    </source>
</evidence>
<dbReference type="GO" id="GO:0098552">
    <property type="term" value="C:side of membrane"/>
    <property type="evidence" value="ECO:0007669"/>
    <property type="project" value="UniProtKB-ARBA"/>
</dbReference>
<dbReference type="InterPro" id="IPR036013">
    <property type="entry name" value="Band_7/SPFH_dom_sf"/>
</dbReference>
<accession>A0A1G7EH05</accession>
<feature type="region of interest" description="Disordered" evidence="7">
    <location>
        <begin position="291"/>
        <end position="354"/>
    </location>
</feature>
<evidence type="ECO:0000256" key="4">
    <source>
        <dbReference type="ARBA" id="ARBA00022692"/>
    </source>
</evidence>
<dbReference type="PROSITE" id="PS01270">
    <property type="entry name" value="BAND_7"/>
    <property type="match status" value="1"/>
</dbReference>
<dbReference type="Proteomes" id="UP000199412">
    <property type="component" value="Unassembled WGS sequence"/>
</dbReference>
<comment type="similarity">
    <text evidence="2">Belongs to the band 7/mec-2 family.</text>
</comment>
<dbReference type="STRING" id="69960.SAMN05421720_10966"/>
<dbReference type="PRINTS" id="PR00721">
    <property type="entry name" value="STOMATIN"/>
</dbReference>
<dbReference type="PANTHER" id="PTHR43327">
    <property type="entry name" value="STOMATIN-LIKE PROTEIN 2, MITOCHONDRIAL"/>
    <property type="match status" value="1"/>
</dbReference>
<name>A0A1G7EH05_9PROT</name>
<dbReference type="SMART" id="SM00244">
    <property type="entry name" value="PHB"/>
    <property type="match status" value="1"/>
</dbReference>
<dbReference type="PANTHER" id="PTHR43327:SF10">
    <property type="entry name" value="STOMATIN-LIKE PROTEIN 2, MITOCHONDRIAL"/>
    <property type="match status" value="1"/>
</dbReference>
<feature type="compositionally biased region" description="Gly residues" evidence="7">
    <location>
        <begin position="298"/>
        <end position="307"/>
    </location>
</feature>
<dbReference type="Gene3D" id="3.30.479.30">
    <property type="entry name" value="Band 7 domain"/>
    <property type="match status" value="1"/>
</dbReference>
<keyword evidence="5" id="KW-1133">Transmembrane helix</keyword>
<evidence type="ECO:0000256" key="2">
    <source>
        <dbReference type="ARBA" id="ARBA00008164"/>
    </source>
</evidence>
<dbReference type="AlphaFoldDB" id="A0A1G7EH05"/>
<comment type="subcellular location">
    <subcellularLocation>
        <location evidence="1">Membrane</location>
        <topology evidence="1">Single-pass membrane protein</topology>
    </subcellularLocation>
</comment>
<sequence>MMETSILVLTLVVLAIVFIILSVKIVPQGWEYTVERFGQYIKTLGPGLHIITPFVEQVGRKLNMMEQVLDVPEQEVITRDNAMVTVDGVVFYQILDAPKAAYEVRQLELAILNLTMTNLRTVMGSMDLDELLSQRDQINAQLLTVVDLATNPWGVKVTRIEIKDISPPRDLVESMGRQMKAERDKRASILVAEGQKQATILEAEGRREAAWRDAEARERLAEAEARATTLVSEAIGKGGMGAVNYFVAQKYVEALQSLAVAPNQKVLMLPMETTGVLGSLAGIAEIAKEALRPDPSSGGSGGGGGGATARTPRPTAPSAAPSPPGTGAGMASALSPSSLMPSVPAGPWAAPPPS</sequence>
<dbReference type="GO" id="GO:0006508">
    <property type="term" value="P:proteolysis"/>
    <property type="evidence" value="ECO:0007669"/>
    <property type="project" value="UniProtKB-KW"/>
</dbReference>
<dbReference type="GO" id="GO:0008233">
    <property type="term" value="F:peptidase activity"/>
    <property type="evidence" value="ECO:0007669"/>
    <property type="project" value="UniProtKB-KW"/>
</dbReference>